<sequence>MPVMLLSLSIPHAQLPEAERLARRRLLVQLGLAWLVMMQVMMLAFPAYLRHDGMEPEGLAVLDWAIFLMNWASLVLTAPVIVYCALPIWQGAWASLRRGRIAMDVPVALSIVASFVPSVHATFAGRGEVYFESVSMFVAFLLTARYLALRAQQTSRLLGEGGWKDAERARMGARADHVATLFVAIQVLAALVVGALWWHLDPAHALPVTVSLLVMSCPCALAISVPTALAVGDAARLRAGLPVSQADGYFAAVRRVAAQNVYGSLAWHVLAFPIAAMGWVTPWLAALAMLLSSLAVAANAWRLSRHPALASPVPALAVLPAGSSA</sequence>
<keyword evidence="3" id="KW-1003">Cell membrane</keyword>
<organism evidence="11">
    <name type="scientific">plant metagenome</name>
    <dbReference type="NCBI Taxonomy" id="1297885"/>
    <lineage>
        <taxon>unclassified sequences</taxon>
        <taxon>metagenomes</taxon>
        <taxon>organismal metagenomes</taxon>
    </lineage>
</organism>
<dbReference type="EMBL" id="CAADIP010000017">
    <property type="protein sequence ID" value="VFR85756.1"/>
    <property type="molecule type" value="Genomic_DNA"/>
</dbReference>
<evidence type="ECO:0000256" key="3">
    <source>
        <dbReference type="ARBA" id="ARBA00022475"/>
    </source>
</evidence>
<keyword evidence="6" id="KW-1278">Translocase</keyword>
<evidence type="ECO:0000256" key="2">
    <source>
        <dbReference type="ARBA" id="ARBA00022448"/>
    </source>
</evidence>
<comment type="subcellular location">
    <subcellularLocation>
        <location evidence="1">Cell membrane</location>
        <topology evidence="1">Multi-pass membrane protein</topology>
    </subcellularLocation>
</comment>
<keyword evidence="4" id="KW-0597">Phosphoprotein</keyword>
<feature type="transmembrane region" description="Helical" evidence="8">
    <location>
        <begin position="256"/>
        <end position="277"/>
    </location>
</feature>
<evidence type="ECO:0000313" key="11">
    <source>
        <dbReference type="EMBL" id="VFR85756.1"/>
    </source>
</evidence>
<evidence type="ECO:0000256" key="6">
    <source>
        <dbReference type="ARBA" id="ARBA00022967"/>
    </source>
</evidence>
<feature type="transmembrane region" description="Helical" evidence="8">
    <location>
        <begin position="101"/>
        <end position="123"/>
    </location>
</feature>
<evidence type="ECO:0000256" key="8">
    <source>
        <dbReference type="SAM" id="Phobius"/>
    </source>
</evidence>
<dbReference type="PANTHER" id="PTHR43520:SF5">
    <property type="entry name" value="CATION-TRANSPORTING P-TYPE ATPASE-RELATED"/>
    <property type="match status" value="1"/>
</dbReference>
<dbReference type="EMBL" id="CAADII010000043">
    <property type="protein sequence ID" value="VFR55239.1"/>
    <property type="molecule type" value="Genomic_DNA"/>
</dbReference>
<proteinExistence type="predicted"/>
<feature type="transmembrane region" description="Helical" evidence="8">
    <location>
        <begin position="129"/>
        <end position="148"/>
    </location>
</feature>
<feature type="transmembrane region" description="Helical" evidence="8">
    <location>
        <begin position="212"/>
        <end position="235"/>
    </location>
</feature>
<dbReference type="PANTHER" id="PTHR43520">
    <property type="entry name" value="ATP7, ISOFORM B"/>
    <property type="match status" value="1"/>
</dbReference>
<dbReference type="EMBL" id="CAADIK010000009">
    <property type="protein sequence ID" value="VFR63176.1"/>
    <property type="molecule type" value="Genomic_DNA"/>
</dbReference>
<feature type="transmembrane region" description="Helical" evidence="8">
    <location>
        <begin position="68"/>
        <end position="89"/>
    </location>
</feature>
<keyword evidence="11" id="KW-0378">Hydrolase</keyword>
<evidence type="ECO:0000256" key="5">
    <source>
        <dbReference type="ARBA" id="ARBA00022842"/>
    </source>
</evidence>
<feature type="transmembrane region" description="Helical" evidence="8">
    <location>
        <begin position="178"/>
        <end position="200"/>
    </location>
</feature>
<dbReference type="GO" id="GO:0043682">
    <property type="term" value="F:P-type divalent copper transporter activity"/>
    <property type="evidence" value="ECO:0007669"/>
    <property type="project" value="TreeGrafter"/>
</dbReference>
<reference evidence="11" key="1">
    <citation type="submission" date="2019-03" db="EMBL/GenBank/DDBJ databases">
        <authorList>
            <person name="Danneels B."/>
        </authorList>
    </citation>
    <scope>NUCLEOTIDE SEQUENCE</scope>
</reference>
<dbReference type="AlphaFoldDB" id="A0A484UGE8"/>
<evidence type="ECO:0000313" key="9">
    <source>
        <dbReference type="EMBL" id="VFR55239.1"/>
    </source>
</evidence>
<feature type="transmembrane region" description="Helical" evidence="8">
    <location>
        <begin position="26"/>
        <end position="48"/>
    </location>
</feature>
<evidence type="ECO:0000256" key="1">
    <source>
        <dbReference type="ARBA" id="ARBA00004651"/>
    </source>
</evidence>
<dbReference type="GO" id="GO:0005507">
    <property type="term" value="F:copper ion binding"/>
    <property type="evidence" value="ECO:0007669"/>
    <property type="project" value="TreeGrafter"/>
</dbReference>
<evidence type="ECO:0000256" key="7">
    <source>
        <dbReference type="ARBA" id="ARBA00023065"/>
    </source>
</evidence>
<accession>A0A484UGE8</accession>
<protein>
    <submittedName>
        <fullName evidence="11">Type cbb3 cytochrome oxidase biogenesis protein CcoI Copper-translocating P-type ATPase</fullName>
        <ecNumber evidence="11">3.6.3.4</ecNumber>
    </submittedName>
</protein>
<keyword evidence="8" id="KW-0812">Transmembrane</keyword>
<dbReference type="GO" id="GO:0016787">
    <property type="term" value="F:hydrolase activity"/>
    <property type="evidence" value="ECO:0007669"/>
    <property type="project" value="UniProtKB-KW"/>
</dbReference>
<keyword evidence="2" id="KW-0813">Transport</keyword>
<evidence type="ECO:0000256" key="4">
    <source>
        <dbReference type="ARBA" id="ARBA00022553"/>
    </source>
</evidence>
<dbReference type="GO" id="GO:0055070">
    <property type="term" value="P:copper ion homeostasis"/>
    <property type="evidence" value="ECO:0007669"/>
    <property type="project" value="TreeGrafter"/>
</dbReference>
<keyword evidence="8" id="KW-1133">Transmembrane helix</keyword>
<dbReference type="EC" id="3.6.3.4" evidence="11"/>
<keyword evidence="7" id="KW-0406">Ion transport</keyword>
<name>A0A484UGE8_9ZZZZ</name>
<keyword evidence="5" id="KW-0460">Magnesium</keyword>
<keyword evidence="8" id="KW-0472">Membrane</keyword>
<dbReference type="GO" id="GO:0005886">
    <property type="term" value="C:plasma membrane"/>
    <property type="evidence" value="ECO:0007669"/>
    <property type="project" value="UniProtKB-SubCell"/>
</dbReference>
<evidence type="ECO:0000313" key="10">
    <source>
        <dbReference type="EMBL" id="VFR63176.1"/>
    </source>
</evidence>
<gene>
    <name evidence="9" type="ORF">BRI6_2832</name>
    <name evidence="10" type="ORF">BRI9_2889</name>
    <name evidence="11" type="ORF">IVO3_2889</name>
</gene>